<protein>
    <submittedName>
        <fullName evidence="1">Uncharacterized protein</fullName>
    </submittedName>
</protein>
<comment type="caution">
    <text evidence="1">The sequence shown here is derived from an EMBL/GenBank/DDBJ whole genome shotgun (WGS) entry which is preliminary data.</text>
</comment>
<evidence type="ECO:0000313" key="1">
    <source>
        <dbReference type="EMBL" id="KKS13217.1"/>
    </source>
</evidence>
<sequence length="136" mass="15141">MERRNNVISLEPGQTVVIVGVKPAVQIEPMEQANEAIKESMHLIQGNWRTIDGLFFGGDLDEKDSEGALVGKLLPVAKELVKYRVSPDELFRATLATIEGGRDKMLPVERKNDMARKIAGYFFQIAAEEEVKSPKS</sequence>
<dbReference type="EMBL" id="LCBN01000029">
    <property type="protein sequence ID" value="KKS13217.1"/>
    <property type="molecule type" value="Genomic_DNA"/>
</dbReference>
<name>A0A0G0WMB8_9BACT</name>
<accession>A0A0G0WMB8</accession>
<organism evidence="1 2">
    <name type="scientific">Candidatus Daviesbacteria bacterium GW2011_GWB1_41_5</name>
    <dbReference type="NCBI Taxonomy" id="1618429"/>
    <lineage>
        <taxon>Bacteria</taxon>
        <taxon>Candidatus Daviesiibacteriota</taxon>
    </lineage>
</organism>
<dbReference type="AlphaFoldDB" id="A0A0G0WMB8"/>
<proteinExistence type="predicted"/>
<dbReference type="Proteomes" id="UP000034753">
    <property type="component" value="Unassembled WGS sequence"/>
</dbReference>
<evidence type="ECO:0000313" key="2">
    <source>
        <dbReference type="Proteomes" id="UP000034753"/>
    </source>
</evidence>
<gene>
    <name evidence="1" type="ORF">UU67_C0029G0020</name>
</gene>
<reference evidence="1 2" key="1">
    <citation type="journal article" date="2015" name="Nature">
        <title>rRNA introns, odd ribosomes, and small enigmatic genomes across a large radiation of phyla.</title>
        <authorList>
            <person name="Brown C.T."/>
            <person name="Hug L.A."/>
            <person name="Thomas B.C."/>
            <person name="Sharon I."/>
            <person name="Castelle C.J."/>
            <person name="Singh A."/>
            <person name="Wilkins M.J."/>
            <person name="Williams K.H."/>
            <person name="Banfield J.F."/>
        </authorList>
    </citation>
    <scope>NUCLEOTIDE SEQUENCE [LARGE SCALE GENOMIC DNA]</scope>
</reference>